<evidence type="ECO:0000313" key="1">
    <source>
        <dbReference type="EMBL" id="TRU27111.1"/>
    </source>
</evidence>
<dbReference type="EMBL" id="SFBL01000070">
    <property type="protein sequence ID" value="TRU27111.1"/>
    <property type="molecule type" value="Genomic_DNA"/>
</dbReference>
<protein>
    <submittedName>
        <fullName evidence="1">Type II toxin-antitoxin system HicB family antitoxin</fullName>
    </submittedName>
</protein>
<sequence length="85" mass="9613">MKYKGYEAVVSFDDEAGIFYGEVANVRDVITFQGESVAELQQAFADSVEDYLAFCAERGEKPEKPFSDSFLSQLDRKLPNKFSNK</sequence>
<gene>
    <name evidence="1" type="ORF">EWV81_08315</name>
</gene>
<dbReference type="Gene3D" id="3.30.160.250">
    <property type="match status" value="1"/>
</dbReference>
<proteinExistence type="predicted"/>
<organism evidence="1 2">
    <name type="scientific">Microcystis aeruginosa Ma_SC_T_19800800_S464</name>
    <dbReference type="NCBI Taxonomy" id="2486257"/>
    <lineage>
        <taxon>Bacteria</taxon>
        <taxon>Bacillati</taxon>
        <taxon>Cyanobacteriota</taxon>
        <taxon>Cyanophyceae</taxon>
        <taxon>Oscillatoriophycideae</taxon>
        <taxon>Chroococcales</taxon>
        <taxon>Microcystaceae</taxon>
        <taxon>Microcystis</taxon>
    </lineage>
</organism>
<name>A0A552DY63_MICAE</name>
<dbReference type="SUPFAM" id="SSF143100">
    <property type="entry name" value="TTHA1013/TTHA0281-like"/>
    <property type="match status" value="1"/>
</dbReference>
<dbReference type="AlphaFoldDB" id="A0A552DY63"/>
<dbReference type="InterPro" id="IPR035069">
    <property type="entry name" value="TTHA1013/TTHA0281-like"/>
</dbReference>
<reference evidence="1 2" key="1">
    <citation type="submission" date="2019-01" db="EMBL/GenBank/DDBJ databases">
        <title>Coherence of Microcystis species and biogeography revealed through population genomics.</title>
        <authorList>
            <person name="Perez-Carrascal O.M."/>
            <person name="Terrat Y."/>
            <person name="Giani A."/>
            <person name="Fortin N."/>
            <person name="Tromas N."/>
            <person name="Shapiro B.J."/>
        </authorList>
    </citation>
    <scope>NUCLEOTIDE SEQUENCE [LARGE SCALE GENOMIC DNA]</scope>
    <source>
        <strain evidence="1">Ma_SC_T_19800800_S464</strain>
    </source>
</reference>
<comment type="caution">
    <text evidence="1">The sequence shown here is derived from an EMBL/GenBank/DDBJ whole genome shotgun (WGS) entry which is preliminary data.</text>
</comment>
<dbReference type="Proteomes" id="UP000319313">
    <property type="component" value="Unassembled WGS sequence"/>
</dbReference>
<evidence type="ECO:0000313" key="2">
    <source>
        <dbReference type="Proteomes" id="UP000319313"/>
    </source>
</evidence>
<accession>A0A552DY63</accession>